<proteinExistence type="predicted"/>
<dbReference type="Proteomes" id="UP001206595">
    <property type="component" value="Unassembled WGS sequence"/>
</dbReference>
<organism evidence="1 2">
    <name type="scientific">Umbelopsis ramanniana AG</name>
    <dbReference type="NCBI Taxonomy" id="1314678"/>
    <lineage>
        <taxon>Eukaryota</taxon>
        <taxon>Fungi</taxon>
        <taxon>Fungi incertae sedis</taxon>
        <taxon>Mucoromycota</taxon>
        <taxon>Mucoromycotina</taxon>
        <taxon>Umbelopsidomycetes</taxon>
        <taxon>Umbelopsidales</taxon>
        <taxon>Umbelopsidaceae</taxon>
        <taxon>Umbelopsis</taxon>
    </lineage>
</organism>
<dbReference type="Gene3D" id="3.40.50.11350">
    <property type="match status" value="1"/>
</dbReference>
<gene>
    <name evidence="1" type="ORF">K450DRAFT_247598</name>
</gene>
<reference evidence="1" key="1">
    <citation type="submission" date="2021-06" db="EMBL/GenBank/DDBJ databases">
        <authorList>
            <consortium name="DOE Joint Genome Institute"/>
            <person name="Mondo S.J."/>
            <person name="Amses K.R."/>
            <person name="Simmons D.R."/>
            <person name="Longcore J.E."/>
            <person name="Seto K."/>
            <person name="Alves G.H."/>
            <person name="Bonds A.E."/>
            <person name="Quandt C.A."/>
            <person name="Davis W.J."/>
            <person name="Chang Y."/>
            <person name="Letcher P.M."/>
            <person name="Powell M.J."/>
            <person name="Kuo A."/>
            <person name="Labutti K."/>
            <person name="Pangilinan J."/>
            <person name="Andreopoulos W."/>
            <person name="Tritt A."/>
            <person name="Riley R."/>
            <person name="Hundley H."/>
            <person name="Johnson J."/>
            <person name="Lipzen A."/>
            <person name="Barry K."/>
            <person name="Berbee M.L."/>
            <person name="Buchler N.E."/>
            <person name="Grigoriev I.V."/>
            <person name="Spatafora J.W."/>
            <person name="Stajich J.E."/>
            <person name="James T.Y."/>
        </authorList>
    </citation>
    <scope>NUCLEOTIDE SEQUENCE</scope>
    <source>
        <strain evidence="1">AG</strain>
    </source>
</reference>
<dbReference type="GeneID" id="75915433"/>
<protein>
    <recommendedName>
        <fullName evidence="3">O-fucosyltransferase family protein</fullName>
    </recommendedName>
</protein>
<evidence type="ECO:0000313" key="1">
    <source>
        <dbReference type="EMBL" id="KAI8578376.1"/>
    </source>
</evidence>
<accession>A0AAD5E6N2</accession>
<name>A0AAD5E6N2_UMBRA</name>
<dbReference type="EMBL" id="MU620930">
    <property type="protein sequence ID" value="KAI8578376.1"/>
    <property type="molecule type" value="Genomic_DNA"/>
</dbReference>
<dbReference type="RefSeq" id="XP_051443380.1">
    <property type="nucleotide sequence ID" value="XM_051590089.1"/>
</dbReference>
<comment type="caution">
    <text evidence="1">The sequence shown here is derived from an EMBL/GenBank/DDBJ whole genome shotgun (WGS) entry which is preliminary data.</text>
</comment>
<sequence length="427" mass="48332">MFMSWSSNTVRNMMMLATATIFLLSMSAFLWDSTVSVTVYKYNPSLKIDHNGEQFLSYLPHSGLSNQRTELENALLLASYLNRTLILPPAFLGHIRGWQPKDNLFNYLESLTKPQPWWNRCSDKLGLADGPCHTKDTYATVPWEFLHSSINDIGVPVRSIRQISLAKTKAMLTLTDDEVYVHHDNTMYSWRLCDKPKEQCPELNAGTGHVYEQQWTIEDLQAIDKPLLHLQGIFGTGRVSVSRPEHLALRTKIRQSLIYRNLAMGQVTDNIAKQLGGKQRYFSIHVRMGDHQFLGGLQKHLDEQIAFLEKSLVDAGNPTTSSCETEEYKIYVATDAKDPRISPELAPIFSRFPCAKVLGDYIDLLSPLDAEVDTFQPPQKTIIRFLIPIIDAMVAGNAKNFMGTPGSTFSAYIRRLHSAYAPSKYQP</sequence>
<keyword evidence="2" id="KW-1185">Reference proteome</keyword>
<evidence type="ECO:0008006" key="3">
    <source>
        <dbReference type="Google" id="ProtNLM"/>
    </source>
</evidence>
<dbReference type="PANTHER" id="PTHR36050:SF1">
    <property type="entry name" value="O-FUCOSYLTRANSFERASE 30"/>
    <property type="match status" value="1"/>
</dbReference>
<dbReference type="AlphaFoldDB" id="A0AAD5E6N2"/>
<evidence type="ECO:0000313" key="2">
    <source>
        <dbReference type="Proteomes" id="UP001206595"/>
    </source>
</evidence>
<dbReference type="PANTHER" id="PTHR36050">
    <property type="entry name" value="O-FUCOSYLTRANSFERASE 30"/>
    <property type="match status" value="1"/>
</dbReference>
<reference evidence="1" key="2">
    <citation type="journal article" date="2022" name="Proc. Natl. Acad. Sci. U.S.A.">
        <title>Diploid-dominant life cycles characterize the early evolution of Fungi.</title>
        <authorList>
            <person name="Amses K.R."/>
            <person name="Simmons D.R."/>
            <person name="Longcore J.E."/>
            <person name="Mondo S.J."/>
            <person name="Seto K."/>
            <person name="Jeronimo G.H."/>
            <person name="Bonds A.E."/>
            <person name="Quandt C.A."/>
            <person name="Davis W.J."/>
            <person name="Chang Y."/>
            <person name="Federici B.A."/>
            <person name="Kuo A."/>
            <person name="LaButti K."/>
            <person name="Pangilinan J."/>
            <person name="Andreopoulos W."/>
            <person name="Tritt A."/>
            <person name="Riley R."/>
            <person name="Hundley H."/>
            <person name="Johnson J."/>
            <person name="Lipzen A."/>
            <person name="Barry K."/>
            <person name="Lang B.F."/>
            <person name="Cuomo C.A."/>
            <person name="Buchler N.E."/>
            <person name="Grigoriev I.V."/>
            <person name="Spatafora J.W."/>
            <person name="Stajich J.E."/>
            <person name="James T.Y."/>
        </authorList>
    </citation>
    <scope>NUCLEOTIDE SEQUENCE</scope>
    <source>
        <strain evidence="1">AG</strain>
    </source>
</reference>